<dbReference type="Proteomes" id="UP000384372">
    <property type="component" value="Unassembled WGS sequence"/>
</dbReference>
<dbReference type="SMART" id="SM01091">
    <property type="entry name" value="CorC_HlyC"/>
    <property type="match status" value="1"/>
</dbReference>
<dbReference type="PANTHER" id="PTHR22777">
    <property type="entry name" value="HEMOLYSIN-RELATED"/>
    <property type="match status" value="1"/>
</dbReference>
<dbReference type="Pfam" id="PF01595">
    <property type="entry name" value="CNNM"/>
    <property type="match status" value="1"/>
</dbReference>
<dbReference type="GO" id="GO:0005886">
    <property type="term" value="C:plasma membrane"/>
    <property type="evidence" value="ECO:0007669"/>
    <property type="project" value="UniProtKB-SubCell"/>
</dbReference>
<evidence type="ECO:0000256" key="6">
    <source>
        <dbReference type="ARBA" id="ARBA00022989"/>
    </source>
</evidence>
<dbReference type="FunFam" id="3.10.580.10:FF:000002">
    <property type="entry name" value="Magnesium/cobalt efflux protein CorC"/>
    <property type="match status" value="1"/>
</dbReference>
<name>A0A6A7WEE0_9BACT</name>
<sequence length="447" mass="50949">MDISTITEAFSDVTIQSPTVGVMLAGLLAVALVFLSAFASGSEIAFFSLSPSDVAELEDGKNPSDRKIQMLREDSERTLATILITNNFVNVMIVMLLSNIFVSIVKFGPKAYWLEFLIMTVFLTFLLLLFGEIMPKVYCRQNPLRFCRRCVDAILFARKIFWPIETILLKSGMLAEKVMKKENHVLSVDELEQALELTDKDDIKNEQSMLQGIIRFGDETAKEVMTSRQNIVDLDIQSTYAEVLKCIVENNYSRIPVYQDNTDNIRGILYIKDLLPHLDKPASFRWQSLIRPPYFVPETKKIDDLLREFQENKVHIAIVVDEFGGTSGIVTLEDIMEEIVGEINDEYDEEEKFYSKLNYNTFVFEGKTLLADFCRILNIDDDEFAEVEGDADTLAGLLLEIKGDFPSMHEKLDYKNYSFEVMGIEERRISKIKVTVHPVSSGHGDDK</sequence>
<evidence type="ECO:0000256" key="8">
    <source>
        <dbReference type="ARBA" id="ARBA00023136"/>
    </source>
</evidence>
<feature type="transmembrane region" description="Helical" evidence="11">
    <location>
        <begin position="79"/>
        <end position="105"/>
    </location>
</feature>
<dbReference type="SUPFAM" id="SSF56176">
    <property type="entry name" value="FAD-binding/transporter-associated domain-like"/>
    <property type="match status" value="1"/>
</dbReference>
<dbReference type="PANTHER" id="PTHR22777:SF32">
    <property type="entry name" value="UPF0053 INNER MEMBRANE PROTEIN YFJD"/>
    <property type="match status" value="1"/>
</dbReference>
<evidence type="ECO:0000313" key="14">
    <source>
        <dbReference type="EMBL" id="MQP12736.1"/>
    </source>
</evidence>
<feature type="domain" description="CBS" evidence="12">
    <location>
        <begin position="225"/>
        <end position="284"/>
    </location>
</feature>
<dbReference type="InterPro" id="IPR000644">
    <property type="entry name" value="CBS_dom"/>
</dbReference>
<dbReference type="Pfam" id="PF03471">
    <property type="entry name" value="CorC_HlyC"/>
    <property type="match status" value="1"/>
</dbReference>
<dbReference type="PROSITE" id="PS51846">
    <property type="entry name" value="CNNM"/>
    <property type="match status" value="1"/>
</dbReference>
<evidence type="ECO:0000256" key="7">
    <source>
        <dbReference type="ARBA" id="ARBA00023122"/>
    </source>
</evidence>
<protein>
    <submittedName>
        <fullName evidence="14">Gliding motility-associated protein GldE</fullName>
    </submittedName>
</protein>
<comment type="similarity">
    <text evidence="2">Belongs to the UPF0053 family.</text>
</comment>
<dbReference type="Gene3D" id="3.10.580.10">
    <property type="entry name" value="CBS-domain"/>
    <property type="match status" value="1"/>
</dbReference>
<feature type="domain" description="CNNM transmembrane" evidence="13">
    <location>
        <begin position="18"/>
        <end position="207"/>
    </location>
</feature>
<keyword evidence="15" id="KW-1185">Reference proteome</keyword>
<feature type="domain" description="CBS" evidence="12">
    <location>
        <begin position="289"/>
        <end position="346"/>
    </location>
</feature>
<evidence type="ECO:0000256" key="11">
    <source>
        <dbReference type="SAM" id="Phobius"/>
    </source>
</evidence>
<evidence type="ECO:0000256" key="2">
    <source>
        <dbReference type="ARBA" id="ARBA00006337"/>
    </source>
</evidence>
<proteinExistence type="inferred from homology"/>
<dbReference type="InterPro" id="IPR046342">
    <property type="entry name" value="CBS_dom_sf"/>
</dbReference>
<dbReference type="SMART" id="SM00116">
    <property type="entry name" value="CBS"/>
    <property type="match status" value="2"/>
</dbReference>
<dbReference type="Pfam" id="PF00571">
    <property type="entry name" value="CBS"/>
    <property type="match status" value="2"/>
</dbReference>
<feature type="transmembrane region" description="Helical" evidence="11">
    <location>
        <begin position="20"/>
        <end position="39"/>
    </location>
</feature>
<dbReference type="SUPFAM" id="SSF54631">
    <property type="entry name" value="CBS-domain pair"/>
    <property type="match status" value="1"/>
</dbReference>
<dbReference type="Gene3D" id="3.30.465.10">
    <property type="match status" value="1"/>
</dbReference>
<dbReference type="OrthoDB" id="9798188at2"/>
<dbReference type="PROSITE" id="PS51371">
    <property type="entry name" value="CBS"/>
    <property type="match status" value="2"/>
</dbReference>
<keyword evidence="6 10" id="KW-1133">Transmembrane helix</keyword>
<dbReference type="InterPro" id="IPR044751">
    <property type="entry name" value="Ion_transp-like_CBS"/>
</dbReference>
<evidence type="ECO:0000259" key="13">
    <source>
        <dbReference type="PROSITE" id="PS51846"/>
    </source>
</evidence>
<dbReference type="InterPro" id="IPR019862">
    <property type="entry name" value="Motility-assoc_prot_GldE"/>
</dbReference>
<accession>A0A6A7WEE0</accession>
<evidence type="ECO:0000256" key="5">
    <source>
        <dbReference type="ARBA" id="ARBA00022737"/>
    </source>
</evidence>
<dbReference type="GO" id="GO:0050660">
    <property type="term" value="F:flavin adenine dinucleotide binding"/>
    <property type="evidence" value="ECO:0007669"/>
    <property type="project" value="InterPro"/>
</dbReference>
<keyword evidence="3" id="KW-1003">Cell membrane</keyword>
<gene>
    <name evidence="14" type="primary">gldE</name>
    <name evidence="14" type="ORF">F7D20_12395</name>
</gene>
<evidence type="ECO:0000259" key="12">
    <source>
        <dbReference type="PROSITE" id="PS51371"/>
    </source>
</evidence>
<reference evidence="14 15" key="1">
    <citation type="submission" date="2019-09" db="EMBL/GenBank/DDBJ databases">
        <title>Distinct polysaccharide growth profiles of human intestinal Prevotella copri isolates.</title>
        <authorList>
            <person name="Fehlner-Peach H."/>
            <person name="Magnabosco C."/>
            <person name="Raghavan V."/>
            <person name="Scher J.U."/>
            <person name="Tett A."/>
            <person name="Cox L.M."/>
            <person name="Gottsegen C."/>
            <person name="Watters A."/>
            <person name="Wiltshire- Gordon J.D."/>
            <person name="Segata N."/>
            <person name="Bonneau R."/>
            <person name="Littman D.R."/>
        </authorList>
    </citation>
    <scope>NUCLEOTIDE SEQUENCE [LARGE SCALE GENOMIC DNA]</scope>
    <source>
        <strain evidence="15">iAQ1173</strain>
    </source>
</reference>
<evidence type="ECO:0000256" key="4">
    <source>
        <dbReference type="ARBA" id="ARBA00022692"/>
    </source>
</evidence>
<dbReference type="AlphaFoldDB" id="A0A6A7WEE0"/>
<evidence type="ECO:0000313" key="15">
    <source>
        <dbReference type="Proteomes" id="UP000384372"/>
    </source>
</evidence>
<keyword evidence="7 9" id="KW-0129">CBS domain</keyword>
<dbReference type="InterPro" id="IPR002550">
    <property type="entry name" value="CNNM"/>
</dbReference>
<dbReference type="NCBIfam" id="TIGR03520">
    <property type="entry name" value="GldE"/>
    <property type="match status" value="1"/>
</dbReference>
<comment type="caution">
    <text evidence="14">The sequence shown here is derived from an EMBL/GenBank/DDBJ whole genome shotgun (WGS) entry which is preliminary data.</text>
</comment>
<evidence type="ECO:0000256" key="9">
    <source>
        <dbReference type="PROSITE-ProRule" id="PRU00703"/>
    </source>
</evidence>
<dbReference type="InterPro" id="IPR016169">
    <property type="entry name" value="FAD-bd_PCMH_sub2"/>
</dbReference>
<comment type="subcellular location">
    <subcellularLocation>
        <location evidence="1">Cell membrane</location>
        <topology evidence="1">Multi-pass membrane protein</topology>
    </subcellularLocation>
</comment>
<evidence type="ECO:0000256" key="1">
    <source>
        <dbReference type="ARBA" id="ARBA00004651"/>
    </source>
</evidence>
<keyword evidence="5" id="KW-0677">Repeat</keyword>
<dbReference type="CDD" id="cd04590">
    <property type="entry name" value="CBS_pair_CorC_HlyC_assoc"/>
    <property type="match status" value="1"/>
</dbReference>
<dbReference type="InterPro" id="IPR005170">
    <property type="entry name" value="Transptr-assoc_dom"/>
</dbReference>
<evidence type="ECO:0000256" key="3">
    <source>
        <dbReference type="ARBA" id="ARBA00022475"/>
    </source>
</evidence>
<organism evidence="14 15">
    <name type="scientific">Segatella copri</name>
    <dbReference type="NCBI Taxonomy" id="165179"/>
    <lineage>
        <taxon>Bacteria</taxon>
        <taxon>Pseudomonadati</taxon>
        <taxon>Bacteroidota</taxon>
        <taxon>Bacteroidia</taxon>
        <taxon>Bacteroidales</taxon>
        <taxon>Prevotellaceae</taxon>
        <taxon>Segatella</taxon>
    </lineage>
</organism>
<feature type="transmembrane region" description="Helical" evidence="11">
    <location>
        <begin position="111"/>
        <end position="130"/>
    </location>
</feature>
<keyword evidence="4 10" id="KW-0812">Transmembrane</keyword>
<evidence type="ECO:0000256" key="10">
    <source>
        <dbReference type="PROSITE-ProRule" id="PRU01193"/>
    </source>
</evidence>
<dbReference type="EMBL" id="VZAD01000095">
    <property type="protein sequence ID" value="MQP12736.1"/>
    <property type="molecule type" value="Genomic_DNA"/>
</dbReference>
<dbReference type="InterPro" id="IPR036318">
    <property type="entry name" value="FAD-bd_PCMH-like_sf"/>
</dbReference>
<keyword evidence="8 10" id="KW-0472">Membrane</keyword>